<dbReference type="RefSeq" id="WP_200236634.1">
    <property type="nucleotide sequence ID" value="NZ_NRRV01000020.1"/>
</dbReference>
<dbReference type="Proteomes" id="UP000748752">
    <property type="component" value="Unassembled WGS sequence"/>
</dbReference>
<organism evidence="3 4">
    <name type="scientific">Thiohalocapsa halophila</name>
    <dbReference type="NCBI Taxonomy" id="69359"/>
    <lineage>
        <taxon>Bacteria</taxon>
        <taxon>Pseudomonadati</taxon>
        <taxon>Pseudomonadota</taxon>
        <taxon>Gammaproteobacteria</taxon>
        <taxon>Chromatiales</taxon>
        <taxon>Chromatiaceae</taxon>
        <taxon>Thiohalocapsa</taxon>
    </lineage>
</organism>
<keyword evidence="2" id="KW-0732">Signal</keyword>
<feature type="region of interest" description="Disordered" evidence="1">
    <location>
        <begin position="147"/>
        <end position="196"/>
    </location>
</feature>
<dbReference type="EMBL" id="NRRV01000020">
    <property type="protein sequence ID" value="MBK1631054.1"/>
    <property type="molecule type" value="Genomic_DNA"/>
</dbReference>
<feature type="signal peptide" evidence="2">
    <location>
        <begin position="1"/>
        <end position="17"/>
    </location>
</feature>
<feature type="compositionally biased region" description="Low complexity" evidence="1">
    <location>
        <begin position="169"/>
        <end position="190"/>
    </location>
</feature>
<gene>
    <name evidence="3" type="ORF">CKO31_09940</name>
</gene>
<evidence type="ECO:0000256" key="1">
    <source>
        <dbReference type="SAM" id="MobiDB-lite"/>
    </source>
</evidence>
<evidence type="ECO:0008006" key="5">
    <source>
        <dbReference type="Google" id="ProtNLM"/>
    </source>
</evidence>
<sequence length="196" mass="20230">MAAPAAALLMLLLAGCAADNPMQGALRESIGNPFGGPTKEGFQSLVRKHCGDRMVGGQSVAELMDSDTTFRQLTARLYRGDISNDAFMKLVLDEHPAPDANIPATGCVVRQLDICFNSRCDGSAGESPDAVAAGDLDAMRQANLDELPDADPDALETLGDGDVATTPDPMATSTSGAPAAGEAPETATEIAEPDKP</sequence>
<comment type="caution">
    <text evidence="3">The sequence shown here is derived from an EMBL/GenBank/DDBJ whole genome shotgun (WGS) entry which is preliminary data.</text>
</comment>
<reference evidence="3 4" key="1">
    <citation type="journal article" date="2020" name="Microorganisms">
        <title>Osmotic Adaptation and Compatible Solute Biosynthesis of Phototrophic Bacteria as Revealed from Genome Analyses.</title>
        <authorList>
            <person name="Imhoff J.F."/>
            <person name="Rahn T."/>
            <person name="Kunzel S."/>
            <person name="Keller A."/>
            <person name="Neulinger S.C."/>
        </authorList>
    </citation>
    <scope>NUCLEOTIDE SEQUENCE [LARGE SCALE GENOMIC DNA]</scope>
    <source>
        <strain evidence="3 4">DSM 6210</strain>
    </source>
</reference>
<protein>
    <recommendedName>
        <fullName evidence="5">Secreted protein</fullName>
    </recommendedName>
</protein>
<feature type="chain" id="PRO_5046345437" description="Secreted protein" evidence="2">
    <location>
        <begin position="18"/>
        <end position="196"/>
    </location>
</feature>
<evidence type="ECO:0000256" key="2">
    <source>
        <dbReference type="SAM" id="SignalP"/>
    </source>
</evidence>
<proteinExistence type="predicted"/>
<evidence type="ECO:0000313" key="3">
    <source>
        <dbReference type="EMBL" id="MBK1631054.1"/>
    </source>
</evidence>
<keyword evidence="4" id="KW-1185">Reference proteome</keyword>
<accession>A0ABS1CGL9</accession>
<evidence type="ECO:0000313" key="4">
    <source>
        <dbReference type="Proteomes" id="UP000748752"/>
    </source>
</evidence>
<name>A0ABS1CGL9_9GAMM</name>